<dbReference type="AlphaFoldDB" id="A0A6G1CPG9"/>
<sequence>MCRWDYVQDGNNTYQDMDRLAALSKGLSTWARWADANINASCTKVFYQGISPSHYISSS</sequence>
<dbReference type="GO" id="GO:0016740">
    <property type="term" value="F:transferase activity"/>
    <property type="evidence" value="ECO:0007669"/>
    <property type="project" value="InterPro"/>
</dbReference>
<protein>
    <recommendedName>
        <fullName evidence="2">Trichome birefringence-like C-terminal domain-containing protein</fullName>
    </recommendedName>
</protein>
<reference evidence="3 4" key="1">
    <citation type="submission" date="2019-11" db="EMBL/GenBank/DDBJ databases">
        <title>Whole genome sequence of Oryza granulata.</title>
        <authorList>
            <person name="Li W."/>
        </authorList>
    </citation>
    <scope>NUCLEOTIDE SEQUENCE [LARGE SCALE GENOMIC DNA]</scope>
    <source>
        <strain evidence="4">cv. Menghai</strain>
        <tissue evidence="3">Leaf</tissue>
    </source>
</reference>
<dbReference type="Pfam" id="PF13839">
    <property type="entry name" value="PC-Esterase"/>
    <property type="match status" value="1"/>
</dbReference>
<evidence type="ECO:0000313" key="4">
    <source>
        <dbReference type="Proteomes" id="UP000479710"/>
    </source>
</evidence>
<name>A0A6G1CPG9_9ORYZ</name>
<feature type="domain" description="Trichome birefringence-like C-terminal" evidence="2">
    <location>
        <begin position="3"/>
        <end position="56"/>
    </location>
</feature>
<evidence type="ECO:0000256" key="1">
    <source>
        <dbReference type="ARBA" id="ARBA00007727"/>
    </source>
</evidence>
<dbReference type="OrthoDB" id="630188at2759"/>
<proteinExistence type="inferred from homology"/>
<dbReference type="InterPro" id="IPR026057">
    <property type="entry name" value="TBL_C"/>
</dbReference>
<organism evidence="3 4">
    <name type="scientific">Oryza meyeriana var. granulata</name>
    <dbReference type="NCBI Taxonomy" id="110450"/>
    <lineage>
        <taxon>Eukaryota</taxon>
        <taxon>Viridiplantae</taxon>
        <taxon>Streptophyta</taxon>
        <taxon>Embryophyta</taxon>
        <taxon>Tracheophyta</taxon>
        <taxon>Spermatophyta</taxon>
        <taxon>Magnoliopsida</taxon>
        <taxon>Liliopsida</taxon>
        <taxon>Poales</taxon>
        <taxon>Poaceae</taxon>
        <taxon>BOP clade</taxon>
        <taxon>Oryzoideae</taxon>
        <taxon>Oryzeae</taxon>
        <taxon>Oryzinae</taxon>
        <taxon>Oryza</taxon>
        <taxon>Oryza meyeriana</taxon>
    </lineage>
</organism>
<dbReference type="Proteomes" id="UP000479710">
    <property type="component" value="Unassembled WGS sequence"/>
</dbReference>
<evidence type="ECO:0000313" key="3">
    <source>
        <dbReference type="EMBL" id="KAF0902062.1"/>
    </source>
</evidence>
<evidence type="ECO:0000259" key="2">
    <source>
        <dbReference type="Pfam" id="PF13839"/>
    </source>
</evidence>
<dbReference type="EMBL" id="SPHZ02000008">
    <property type="protein sequence ID" value="KAF0902062.1"/>
    <property type="molecule type" value="Genomic_DNA"/>
</dbReference>
<comment type="similarity">
    <text evidence="1">Belongs to the PC-esterase family. TBL subfamily.</text>
</comment>
<gene>
    <name evidence="3" type="ORF">E2562_012844</name>
</gene>
<comment type="caution">
    <text evidence="3">The sequence shown here is derived from an EMBL/GenBank/DDBJ whole genome shotgun (WGS) entry which is preliminary data.</text>
</comment>
<accession>A0A6G1CPG9</accession>
<keyword evidence="4" id="KW-1185">Reference proteome</keyword>